<sequence length="91" mass="10425">MQFKCVVCSLILVDLYKSRRPEKQKAVRPPPPLSRCSPPMPSCRVGGRKVRWQPSHQAEEEHLAGPEHRHRQEEAARKGEARSAVMHQSFT</sequence>
<gene>
    <name evidence="2" type="ORF">JTE90_021938</name>
</gene>
<feature type="compositionally biased region" description="Basic and acidic residues" evidence="1">
    <location>
        <begin position="57"/>
        <end position="81"/>
    </location>
</feature>
<reference evidence="2 3" key="1">
    <citation type="journal article" date="2022" name="Nat. Ecol. Evol.">
        <title>A masculinizing supergene underlies an exaggerated male reproductive morph in a spider.</title>
        <authorList>
            <person name="Hendrickx F."/>
            <person name="De Corte Z."/>
            <person name="Sonet G."/>
            <person name="Van Belleghem S.M."/>
            <person name="Kostlbacher S."/>
            <person name="Vangestel C."/>
        </authorList>
    </citation>
    <scope>NUCLEOTIDE SEQUENCE [LARGE SCALE GENOMIC DNA]</scope>
    <source>
        <strain evidence="2">W744_W776</strain>
    </source>
</reference>
<evidence type="ECO:0000256" key="1">
    <source>
        <dbReference type="SAM" id="MobiDB-lite"/>
    </source>
</evidence>
<proteinExistence type="predicted"/>
<feature type="compositionally biased region" description="Pro residues" evidence="1">
    <location>
        <begin position="28"/>
        <end position="41"/>
    </location>
</feature>
<feature type="region of interest" description="Disordered" evidence="1">
    <location>
        <begin position="19"/>
        <end position="91"/>
    </location>
</feature>
<dbReference type="Proteomes" id="UP000827092">
    <property type="component" value="Unassembled WGS sequence"/>
</dbReference>
<name>A0AAV6VVY9_9ARAC</name>
<organism evidence="2 3">
    <name type="scientific">Oedothorax gibbosus</name>
    <dbReference type="NCBI Taxonomy" id="931172"/>
    <lineage>
        <taxon>Eukaryota</taxon>
        <taxon>Metazoa</taxon>
        <taxon>Ecdysozoa</taxon>
        <taxon>Arthropoda</taxon>
        <taxon>Chelicerata</taxon>
        <taxon>Arachnida</taxon>
        <taxon>Araneae</taxon>
        <taxon>Araneomorphae</taxon>
        <taxon>Entelegynae</taxon>
        <taxon>Araneoidea</taxon>
        <taxon>Linyphiidae</taxon>
        <taxon>Erigoninae</taxon>
        <taxon>Oedothorax</taxon>
    </lineage>
</organism>
<comment type="caution">
    <text evidence="2">The sequence shown here is derived from an EMBL/GenBank/DDBJ whole genome shotgun (WGS) entry which is preliminary data.</text>
</comment>
<evidence type="ECO:0000313" key="2">
    <source>
        <dbReference type="EMBL" id="KAG8200288.1"/>
    </source>
</evidence>
<dbReference type="AlphaFoldDB" id="A0AAV6VVY9"/>
<accession>A0AAV6VVY9</accession>
<keyword evidence="3" id="KW-1185">Reference proteome</keyword>
<dbReference type="EMBL" id="JAFNEN010000017">
    <property type="protein sequence ID" value="KAG8200288.1"/>
    <property type="molecule type" value="Genomic_DNA"/>
</dbReference>
<protein>
    <submittedName>
        <fullName evidence="2">Uncharacterized protein</fullName>
    </submittedName>
</protein>
<evidence type="ECO:0000313" key="3">
    <source>
        <dbReference type="Proteomes" id="UP000827092"/>
    </source>
</evidence>